<dbReference type="AlphaFoldDB" id="A0AB39XAQ4"/>
<accession>A0AB39XAQ4</accession>
<dbReference type="RefSeq" id="WP_369743448.1">
    <property type="nucleotide sequence ID" value="NZ_CP165718.1"/>
</dbReference>
<evidence type="ECO:0000313" key="1">
    <source>
        <dbReference type="EMBL" id="XDV10132.1"/>
    </source>
</evidence>
<name>A0AB39XAQ4_9GAMM</name>
<dbReference type="EMBL" id="CP165718">
    <property type="protein sequence ID" value="XDV10132.1"/>
    <property type="molecule type" value="Genomic_DNA"/>
</dbReference>
<gene>
    <name evidence="1" type="ORF">AB8S08_02705</name>
</gene>
<reference evidence="1" key="1">
    <citation type="submission" date="2024-07" db="EMBL/GenBank/DDBJ databases">
        <title>Whole genome sequence of bacterial strains from algal surface.</title>
        <authorList>
            <person name="Kumar P."/>
        </authorList>
    </citation>
    <scope>NUCLEOTIDE SEQUENCE</scope>
    <source>
        <strain evidence="1">PP-1MA</strain>
    </source>
</reference>
<protein>
    <submittedName>
        <fullName evidence="1">Uncharacterized protein</fullName>
    </submittedName>
</protein>
<organism evidence="1">
    <name type="scientific">Pseudidiomarina sp. PP-1MA</name>
    <dbReference type="NCBI Taxonomy" id="3237706"/>
    <lineage>
        <taxon>Bacteria</taxon>
        <taxon>Pseudomonadati</taxon>
        <taxon>Pseudomonadota</taxon>
        <taxon>Gammaproteobacteria</taxon>
        <taxon>Alteromonadales</taxon>
        <taxon>Idiomarinaceae</taxon>
        <taxon>Pseudidiomarina</taxon>
    </lineage>
</organism>
<proteinExistence type="predicted"/>
<sequence length="53" mass="5871">MKNLCNEFNAKVSAEATDKKIWETPEVIDFAVDMTESKTLTAPTEHSIFGPPS</sequence>